<evidence type="ECO:0000256" key="5">
    <source>
        <dbReference type="ARBA" id="ARBA00046337"/>
    </source>
</evidence>
<dbReference type="AlphaFoldDB" id="A0A410DRV6"/>
<reference evidence="9 10" key="1">
    <citation type="submission" date="2018-01" db="EMBL/GenBank/DDBJ databases">
        <title>Genome Sequencing and Assembly of Anaerobacter polyendosporus strain CT4.</title>
        <authorList>
            <person name="Tachaapaikoon C."/>
            <person name="Sutheeworapong S."/>
            <person name="Jenjaroenpun P."/>
            <person name="Wongsurawat T."/>
            <person name="Nookeaw I."/>
            <person name="Cheawchanlertfa P."/>
            <person name="Kosugi A."/>
            <person name="Cheevadhanarak S."/>
            <person name="Ratanakhanokchai K."/>
        </authorList>
    </citation>
    <scope>NUCLEOTIDE SEQUENCE [LARGE SCALE GENOMIC DNA]</scope>
    <source>
        <strain evidence="9 10">CT4</strain>
    </source>
</reference>
<protein>
    <recommendedName>
        <fullName evidence="6">HTH-type transcriptional regulator SarZ</fullName>
    </recommendedName>
    <alternativeName>
        <fullName evidence="7">Staphylococcal accessory regulator Z</fullName>
    </alternativeName>
</protein>
<keyword evidence="10" id="KW-1185">Reference proteome</keyword>
<dbReference type="GO" id="GO:0003677">
    <property type="term" value="F:DNA binding"/>
    <property type="evidence" value="ECO:0007669"/>
    <property type="project" value="UniProtKB-KW"/>
</dbReference>
<evidence type="ECO:0000256" key="2">
    <source>
        <dbReference type="ARBA" id="ARBA00023015"/>
    </source>
</evidence>
<keyword evidence="2" id="KW-0805">Transcription regulation</keyword>
<dbReference type="SMART" id="SM00347">
    <property type="entry name" value="HTH_MARR"/>
    <property type="match status" value="1"/>
</dbReference>
<dbReference type="SUPFAM" id="SSF46785">
    <property type="entry name" value="Winged helix' DNA-binding domain"/>
    <property type="match status" value="1"/>
</dbReference>
<dbReference type="InterPro" id="IPR000835">
    <property type="entry name" value="HTH_MarR-typ"/>
</dbReference>
<sequence length="157" mass="18316">MNEKRATLIKLVNRLYRHTQAHLDVALEKFNLTSGMYPFILKLEQCEGISQNCISKMLKVDKAMSARTIKRLIELDYIRKEVDKDDSRAFRLYLTEKSRSIIPEIRREIWGWINIISNGLPDEEIDKVVDFLNNALINAQTYKDGNMEGEKIHGKCE</sequence>
<dbReference type="Pfam" id="PF22381">
    <property type="entry name" value="Staph_reg_Sar_Rot"/>
    <property type="match status" value="1"/>
</dbReference>
<proteinExistence type="inferred from homology"/>
<comment type="subcellular location">
    <subcellularLocation>
        <location evidence="1">Cytoplasm</location>
    </subcellularLocation>
</comment>
<dbReference type="PROSITE" id="PS50995">
    <property type="entry name" value="HTH_MARR_2"/>
    <property type="match status" value="1"/>
</dbReference>
<dbReference type="PANTHER" id="PTHR42756:SF2">
    <property type="entry name" value="MARR FAMILY REGULATORY PROTEIN"/>
    <property type="match status" value="1"/>
</dbReference>
<dbReference type="EMBL" id="CP025746">
    <property type="protein sequence ID" value="QAA31844.1"/>
    <property type="molecule type" value="Genomic_DNA"/>
</dbReference>
<evidence type="ECO:0000256" key="1">
    <source>
        <dbReference type="ARBA" id="ARBA00004496"/>
    </source>
</evidence>
<name>A0A410DRV6_9CLOT</name>
<dbReference type="Proteomes" id="UP000286268">
    <property type="component" value="Chromosome"/>
</dbReference>
<accession>A0A410DRV6</accession>
<dbReference type="RefSeq" id="WP_128212639.1">
    <property type="nucleotide sequence ID" value="NZ_CP025746.1"/>
</dbReference>
<organism evidence="9 10">
    <name type="scientific">Clostridium manihotivorum</name>
    <dbReference type="NCBI Taxonomy" id="2320868"/>
    <lineage>
        <taxon>Bacteria</taxon>
        <taxon>Bacillati</taxon>
        <taxon>Bacillota</taxon>
        <taxon>Clostridia</taxon>
        <taxon>Eubacteriales</taxon>
        <taxon>Clostridiaceae</taxon>
        <taxon>Clostridium</taxon>
    </lineage>
</organism>
<comment type="similarity">
    <text evidence="5">Belongs to the SarZ family.</text>
</comment>
<dbReference type="Gene3D" id="1.10.10.10">
    <property type="entry name" value="Winged helix-like DNA-binding domain superfamily/Winged helix DNA-binding domain"/>
    <property type="match status" value="1"/>
</dbReference>
<dbReference type="PANTHER" id="PTHR42756">
    <property type="entry name" value="TRANSCRIPTIONAL REGULATOR, MARR"/>
    <property type="match status" value="1"/>
</dbReference>
<gene>
    <name evidence="9" type="ORF">C1I91_09395</name>
</gene>
<dbReference type="KEGG" id="cmah:C1I91_09395"/>
<evidence type="ECO:0000313" key="10">
    <source>
        <dbReference type="Proteomes" id="UP000286268"/>
    </source>
</evidence>
<dbReference type="GO" id="GO:0003700">
    <property type="term" value="F:DNA-binding transcription factor activity"/>
    <property type="evidence" value="ECO:0007669"/>
    <property type="project" value="InterPro"/>
</dbReference>
<dbReference type="InterPro" id="IPR036390">
    <property type="entry name" value="WH_DNA-bd_sf"/>
</dbReference>
<dbReference type="GO" id="GO:0005737">
    <property type="term" value="C:cytoplasm"/>
    <property type="evidence" value="ECO:0007669"/>
    <property type="project" value="UniProtKB-SubCell"/>
</dbReference>
<evidence type="ECO:0000256" key="6">
    <source>
        <dbReference type="ARBA" id="ARBA00047188"/>
    </source>
</evidence>
<feature type="domain" description="HTH marR-type" evidence="8">
    <location>
        <begin position="5"/>
        <end position="137"/>
    </location>
</feature>
<evidence type="ECO:0000256" key="4">
    <source>
        <dbReference type="ARBA" id="ARBA00023163"/>
    </source>
</evidence>
<evidence type="ECO:0000256" key="7">
    <source>
        <dbReference type="ARBA" id="ARBA00047207"/>
    </source>
</evidence>
<evidence type="ECO:0000256" key="3">
    <source>
        <dbReference type="ARBA" id="ARBA00023125"/>
    </source>
</evidence>
<evidence type="ECO:0000313" key="9">
    <source>
        <dbReference type="EMBL" id="QAA31844.1"/>
    </source>
</evidence>
<dbReference type="InterPro" id="IPR036388">
    <property type="entry name" value="WH-like_DNA-bd_sf"/>
</dbReference>
<evidence type="ECO:0000259" key="8">
    <source>
        <dbReference type="PROSITE" id="PS50995"/>
    </source>
</evidence>
<keyword evidence="4" id="KW-0804">Transcription</keyword>
<keyword evidence="3" id="KW-0238">DNA-binding</keyword>
<dbReference type="OrthoDB" id="795750at2"/>
<dbReference type="InterPro" id="IPR055166">
    <property type="entry name" value="Transc_reg_Sar_Rot_HTH"/>
</dbReference>